<dbReference type="PROSITE" id="PS51375">
    <property type="entry name" value="PPR"/>
    <property type="match status" value="7"/>
</dbReference>
<comment type="caution">
    <text evidence="4">The sequence shown here is derived from an EMBL/GenBank/DDBJ whole genome shotgun (WGS) entry which is preliminary data.</text>
</comment>
<feature type="repeat" description="PPR" evidence="3">
    <location>
        <begin position="413"/>
        <end position="443"/>
    </location>
</feature>
<proteinExistence type="inferred from homology"/>
<evidence type="ECO:0008006" key="6">
    <source>
        <dbReference type="Google" id="ProtNLM"/>
    </source>
</evidence>
<dbReference type="Pfam" id="PF01535">
    <property type="entry name" value="PPR"/>
    <property type="match status" value="4"/>
</dbReference>
<dbReference type="InterPro" id="IPR002885">
    <property type="entry name" value="PPR_rpt"/>
</dbReference>
<sequence>MNSTAKFHEHNIQNLCRENRLEKAMVILHDLDKRAILVDSDIYSCLLQACTKDKSLRQGKKLHAHMLLTGFQLNADSAGTKLLSMYSNCGGFEDARQLFDKILKPNIIPWNVMIRCCVIHRFCNGALTLFYEMQRTGVSPDRFTIPLVLKACASLGFLRQGKDIHGFVAKCGFESDAFVGSALIDMYAKCGVVEYARQMFDKLYQRDVVSWTSMIRGYVQNGQVNEAVDLFRGMQLVGVKPNLITIVSVLPACAHLADLKKGKEIHEYALKRGFHLDVFVVSSLIDMYAKCGAMNFALRVFDKMSQRNVVSWNSIIAGFAHNGNCDGAFELFHRMQGTGIKPNLVTWNTMIAGYAQNGFPNEAIELLYQMQLAGVEWDAVTLASVLPACVALAALQQGKEIHCQILRKGFYSSVFVGSALLDMYCKCGNIEIARRVFDNMLERDAVSWNVMMVGYGVHGHGEEAIALFEQMQQEGMKPDQISFIAVLCACSHSGLVVQGMQFFNQMIRDFHVVPRMEHYASMVDLLGRAGCLEKAEGFIKNMPTKPGVEVWGVLLNACRVHQNIDLGERVAQYLFELEPENTAYYVLLSNIYAEAGRWDDVAKVRAKVKSRGLNKSPGCSWIEVNNKA</sequence>
<dbReference type="InterPro" id="IPR046960">
    <property type="entry name" value="PPR_At4g14850-like_plant"/>
</dbReference>
<dbReference type="SUPFAM" id="SSF48452">
    <property type="entry name" value="TPR-like"/>
    <property type="match status" value="1"/>
</dbReference>
<feature type="repeat" description="PPR" evidence="3">
    <location>
        <begin position="343"/>
        <end position="377"/>
    </location>
</feature>
<feature type="repeat" description="PPR" evidence="3">
    <location>
        <begin position="207"/>
        <end position="241"/>
    </location>
</feature>
<dbReference type="FunFam" id="1.25.40.10:FF:000031">
    <property type="entry name" value="Pentatricopeptide repeat-containing protein mitochondrial"/>
    <property type="match status" value="1"/>
</dbReference>
<keyword evidence="5" id="KW-1185">Reference proteome</keyword>
<dbReference type="Gene3D" id="1.25.40.10">
    <property type="entry name" value="Tetratricopeptide repeat domain"/>
    <property type="match status" value="5"/>
</dbReference>
<dbReference type="AlphaFoldDB" id="A0AA38BNB6"/>
<feature type="repeat" description="PPR" evidence="3">
    <location>
        <begin position="444"/>
        <end position="478"/>
    </location>
</feature>
<dbReference type="Pfam" id="PF20431">
    <property type="entry name" value="E_motif"/>
    <property type="match status" value="1"/>
</dbReference>
<dbReference type="EMBL" id="JAHRHJ020003813">
    <property type="protein sequence ID" value="KAH9287895.1"/>
    <property type="molecule type" value="Genomic_DNA"/>
</dbReference>
<dbReference type="FunFam" id="1.25.40.10:FF:000393">
    <property type="entry name" value="Pentatricopeptide repeat-containing protein At1g20230"/>
    <property type="match status" value="1"/>
</dbReference>
<feature type="repeat" description="PPR" evidence="3">
    <location>
        <begin position="277"/>
        <end position="307"/>
    </location>
</feature>
<feature type="repeat" description="PPR" evidence="3">
    <location>
        <begin position="308"/>
        <end position="342"/>
    </location>
</feature>
<dbReference type="GO" id="GO:0009451">
    <property type="term" value="P:RNA modification"/>
    <property type="evidence" value="ECO:0007669"/>
    <property type="project" value="InterPro"/>
</dbReference>
<reference evidence="4 5" key="1">
    <citation type="journal article" date="2021" name="Nat. Plants">
        <title>The Taxus genome provides insights into paclitaxel biosynthesis.</title>
        <authorList>
            <person name="Xiong X."/>
            <person name="Gou J."/>
            <person name="Liao Q."/>
            <person name="Li Y."/>
            <person name="Zhou Q."/>
            <person name="Bi G."/>
            <person name="Li C."/>
            <person name="Du R."/>
            <person name="Wang X."/>
            <person name="Sun T."/>
            <person name="Guo L."/>
            <person name="Liang H."/>
            <person name="Lu P."/>
            <person name="Wu Y."/>
            <person name="Zhang Z."/>
            <person name="Ro D.K."/>
            <person name="Shang Y."/>
            <person name="Huang S."/>
            <person name="Yan J."/>
        </authorList>
    </citation>
    <scope>NUCLEOTIDE SEQUENCE [LARGE SCALE GENOMIC DNA]</scope>
    <source>
        <strain evidence="4">Ta-2019</strain>
    </source>
</reference>
<evidence type="ECO:0000256" key="1">
    <source>
        <dbReference type="ARBA" id="ARBA00022737"/>
    </source>
</evidence>
<organism evidence="4 5">
    <name type="scientific">Taxus chinensis</name>
    <name type="common">Chinese yew</name>
    <name type="synonym">Taxus wallichiana var. chinensis</name>
    <dbReference type="NCBI Taxonomy" id="29808"/>
    <lineage>
        <taxon>Eukaryota</taxon>
        <taxon>Viridiplantae</taxon>
        <taxon>Streptophyta</taxon>
        <taxon>Embryophyta</taxon>
        <taxon>Tracheophyta</taxon>
        <taxon>Spermatophyta</taxon>
        <taxon>Pinopsida</taxon>
        <taxon>Pinidae</taxon>
        <taxon>Conifers II</taxon>
        <taxon>Cupressales</taxon>
        <taxon>Taxaceae</taxon>
        <taxon>Taxus</taxon>
    </lineage>
</organism>
<dbReference type="OMA" id="NIMIRCC"/>
<name>A0AA38BNB6_TAXCH</name>
<dbReference type="InterPro" id="IPR011990">
    <property type="entry name" value="TPR-like_helical_dom_sf"/>
</dbReference>
<dbReference type="FunFam" id="1.25.40.10:FF:000280">
    <property type="entry name" value="Pentatricopeptide repeat-containing protein"/>
    <property type="match status" value="1"/>
</dbReference>
<accession>A0AA38BNB6</accession>
<keyword evidence="1" id="KW-0677">Repeat</keyword>
<dbReference type="PANTHER" id="PTHR47926:SF347">
    <property type="entry name" value="PENTATRICOPEPTIDE REPEAT-CONTAINING PROTEIN"/>
    <property type="match status" value="1"/>
</dbReference>
<comment type="similarity">
    <text evidence="2">Belongs to the PPR family. PCMP-E subfamily.</text>
</comment>
<evidence type="ECO:0000256" key="2">
    <source>
        <dbReference type="ARBA" id="ARBA00061659"/>
    </source>
</evidence>
<protein>
    <recommendedName>
        <fullName evidence="6">Pentatricopeptide repeat-containing protein</fullName>
    </recommendedName>
</protein>
<dbReference type="PANTHER" id="PTHR47926">
    <property type="entry name" value="PENTATRICOPEPTIDE REPEAT-CONTAINING PROTEIN"/>
    <property type="match status" value="1"/>
</dbReference>
<dbReference type="NCBIfam" id="TIGR00756">
    <property type="entry name" value="PPR"/>
    <property type="match status" value="6"/>
</dbReference>
<dbReference type="Proteomes" id="UP000824469">
    <property type="component" value="Unassembled WGS sequence"/>
</dbReference>
<gene>
    <name evidence="4" type="ORF">KI387_032012</name>
</gene>
<feature type="repeat" description="PPR" evidence="3">
    <location>
        <begin position="106"/>
        <end position="140"/>
    </location>
</feature>
<dbReference type="GO" id="GO:0003723">
    <property type="term" value="F:RNA binding"/>
    <property type="evidence" value="ECO:0007669"/>
    <property type="project" value="InterPro"/>
</dbReference>
<dbReference type="Pfam" id="PF13041">
    <property type="entry name" value="PPR_2"/>
    <property type="match status" value="3"/>
</dbReference>
<dbReference type="FunFam" id="1.25.40.10:FF:000073">
    <property type="entry name" value="Pentatricopeptide repeat-containing protein chloroplastic"/>
    <property type="match status" value="1"/>
</dbReference>
<dbReference type="FunFam" id="1.25.40.10:FF:000285">
    <property type="entry name" value="Pentatricopeptide repeat-containing protein, chloroplastic"/>
    <property type="match status" value="1"/>
</dbReference>
<evidence type="ECO:0000256" key="3">
    <source>
        <dbReference type="PROSITE-ProRule" id="PRU00708"/>
    </source>
</evidence>
<dbReference type="InterPro" id="IPR046848">
    <property type="entry name" value="E_motif"/>
</dbReference>
<evidence type="ECO:0000313" key="5">
    <source>
        <dbReference type="Proteomes" id="UP000824469"/>
    </source>
</evidence>
<evidence type="ECO:0000313" key="4">
    <source>
        <dbReference type="EMBL" id="KAH9287895.1"/>
    </source>
</evidence>